<evidence type="ECO:0000313" key="2">
    <source>
        <dbReference type="EMBL" id="RDW67160.1"/>
    </source>
</evidence>
<feature type="region of interest" description="Disordered" evidence="1">
    <location>
        <begin position="477"/>
        <end position="502"/>
    </location>
</feature>
<dbReference type="AlphaFoldDB" id="A0A3D8QZR4"/>
<evidence type="ECO:0000256" key="1">
    <source>
        <dbReference type="SAM" id="MobiDB-lite"/>
    </source>
</evidence>
<dbReference type="RefSeq" id="XP_026600128.1">
    <property type="nucleotide sequence ID" value="XM_026751042.1"/>
</dbReference>
<feature type="region of interest" description="Disordered" evidence="1">
    <location>
        <begin position="250"/>
        <end position="270"/>
    </location>
</feature>
<accession>A0A3D8QZR4</accession>
<keyword evidence="3" id="KW-1185">Reference proteome</keyword>
<dbReference type="EMBL" id="PVWQ01000012">
    <property type="protein sequence ID" value="RDW67160.1"/>
    <property type="molecule type" value="Genomic_DNA"/>
</dbReference>
<dbReference type="OrthoDB" id="4497058at2759"/>
<proteinExistence type="predicted"/>
<comment type="caution">
    <text evidence="2">The sequence shown here is derived from an EMBL/GenBank/DDBJ whole genome shotgun (WGS) entry which is preliminary data.</text>
</comment>
<sequence length="552" mass="62580">MDRSRSILTPRSLSPVPEEEGRDEENVRDVKSQIEELTTEAETESETDNDLPLEISVHGVKAKVYLNCADVDIVPTRYLEKADRSPLLKRTPWIFRAVANGRSVNISKWSKVDIRYRGVFKTLKKAPSFNGLFGSYTTNVATFSATEDHEGESFTGQMSSDSRPSSDSGSFSSFSSSKRSSSSKANFEDALKAQGQAVYALLDEVLMMLKIKREAESHREVFFLKPRLLTCQPEYWTGYRQKHRDGPFTAGSVSLDYEPDRGTPRATSDPTLSLKKALEGEFKLLLAQLLVNVHRLGPKGDKIPDQEAFLIALHGSKLHILRGIFPGQKTSKLWSGRHNPNTSDMDRSTHNLFSNIGDNSSKNGIGGSESRFYNRTNLERFMEQVEWNQLAHPENEIHPRSFQIFGSREYDLWLKWEFAAAVKMLAGLIMYLMSGQARCGVLQYEFERYPYDEGLEPESDVGDDADVTPTEKIAMEQQEVEEEEERLKRSEKERQEEEQARLSEFEAIKGSVKDKIGGLADGLRQPWWDWVWEDKGAEAPKDEDEMIVGGPH</sequence>
<dbReference type="Proteomes" id="UP000256690">
    <property type="component" value="Unassembled WGS sequence"/>
</dbReference>
<feature type="compositionally biased region" description="Low complexity" evidence="1">
    <location>
        <begin position="159"/>
        <end position="181"/>
    </location>
</feature>
<evidence type="ECO:0000313" key="3">
    <source>
        <dbReference type="Proteomes" id="UP000256690"/>
    </source>
</evidence>
<feature type="compositionally biased region" description="Polar residues" evidence="1">
    <location>
        <begin position="1"/>
        <end position="12"/>
    </location>
</feature>
<gene>
    <name evidence="2" type="ORF">DSM5745_09026</name>
</gene>
<organism evidence="2 3">
    <name type="scientific">Aspergillus mulundensis</name>
    <dbReference type="NCBI Taxonomy" id="1810919"/>
    <lineage>
        <taxon>Eukaryota</taxon>
        <taxon>Fungi</taxon>
        <taxon>Dikarya</taxon>
        <taxon>Ascomycota</taxon>
        <taxon>Pezizomycotina</taxon>
        <taxon>Eurotiomycetes</taxon>
        <taxon>Eurotiomycetidae</taxon>
        <taxon>Eurotiales</taxon>
        <taxon>Aspergillaceae</taxon>
        <taxon>Aspergillus</taxon>
        <taxon>Aspergillus subgen. Nidulantes</taxon>
    </lineage>
</organism>
<feature type="region of interest" description="Disordered" evidence="1">
    <location>
        <begin position="1"/>
        <end position="30"/>
    </location>
</feature>
<reference evidence="2 3" key="1">
    <citation type="journal article" date="2018" name="IMA Fungus">
        <title>IMA Genome-F 9: Draft genome sequence of Annulohypoxylon stygium, Aspergillus mulundensis, Berkeleyomyces basicola (syn. Thielaviopsis basicola), Ceratocystis smalleyi, two Cercospora beticola strains, Coleophoma cylindrospora, Fusarium fracticaudum, Phialophora cf. hyalina, and Morchella septimelata.</title>
        <authorList>
            <person name="Wingfield B.D."/>
            <person name="Bills G.F."/>
            <person name="Dong Y."/>
            <person name="Huang W."/>
            <person name="Nel W.J."/>
            <person name="Swalarsk-Parry B.S."/>
            <person name="Vaghefi N."/>
            <person name="Wilken P.M."/>
            <person name="An Z."/>
            <person name="de Beer Z.W."/>
            <person name="De Vos L."/>
            <person name="Chen L."/>
            <person name="Duong T.A."/>
            <person name="Gao Y."/>
            <person name="Hammerbacher A."/>
            <person name="Kikkert J.R."/>
            <person name="Li Y."/>
            <person name="Li H."/>
            <person name="Li K."/>
            <person name="Li Q."/>
            <person name="Liu X."/>
            <person name="Ma X."/>
            <person name="Naidoo K."/>
            <person name="Pethybridge S.J."/>
            <person name="Sun J."/>
            <person name="Steenkamp E.T."/>
            <person name="van der Nest M.A."/>
            <person name="van Wyk S."/>
            <person name="Wingfield M.J."/>
            <person name="Xiong C."/>
            <person name="Yue Q."/>
            <person name="Zhang X."/>
        </authorList>
    </citation>
    <scope>NUCLEOTIDE SEQUENCE [LARGE SCALE GENOMIC DNA]</scope>
    <source>
        <strain evidence="2 3">DSM 5745</strain>
    </source>
</reference>
<dbReference type="GeneID" id="38119396"/>
<name>A0A3D8QZR4_9EURO</name>
<protein>
    <submittedName>
        <fullName evidence="2">Uncharacterized protein</fullName>
    </submittedName>
</protein>
<feature type="region of interest" description="Disordered" evidence="1">
    <location>
        <begin position="151"/>
        <end position="181"/>
    </location>
</feature>
<feature type="compositionally biased region" description="Basic and acidic residues" evidence="1">
    <location>
        <begin position="485"/>
        <end position="502"/>
    </location>
</feature>